<gene>
    <name evidence="6" type="ORF">ILEXP_LOCUS1932</name>
</gene>
<keyword evidence="7" id="KW-1185">Reference proteome</keyword>
<dbReference type="SUPFAM" id="SSF54768">
    <property type="entry name" value="dsRNA-binding domain-like"/>
    <property type="match status" value="2"/>
</dbReference>
<dbReference type="SMART" id="SM00358">
    <property type="entry name" value="DSRM"/>
    <property type="match status" value="2"/>
</dbReference>
<evidence type="ECO:0000256" key="3">
    <source>
        <dbReference type="PROSITE-ProRule" id="PRU00266"/>
    </source>
</evidence>
<proteinExistence type="predicted"/>
<sequence length="467" mass="50762">MATVFPFISITLWLGTTTGKGFGCLFSVFFLGDGGCSRWVEVGIQQRLGFCLGSFIKAKRKAGGGGGLAWPGKLGAQGHNYFGFSVGYLCMRTSLSECSLYSARGSLKILQSTDMLHSYKNRLQQYAQKKNITLPEYSCELDGPPHSRRFKSSVTIDGRTFKALEFFSTLRDAEHAAAKDDGLYKNLLQELSQKEGFLFPTYDTIKTGPPHDSTFLSTVEIGGEMFKGGEAKSKKQAEMNAAKAAYTALTDRRAIQNSTVLSPGCYILKASGVISSSVQSIVPYELQPNINPKASLIICEEQAEEEKGGASKNPKLLSPGCHVEEELNVLPSCVRSIATNDLQQNSRQKAKLVMDEEQETEEKEIDINAKRFRCSPSSDTAYAHLLDPFPSTTSPSEGELSSPSPVEHSTSSVVEDTDTAAGAGTLIRSKVIVCPRKSSMAFTDGATELPFSDDKWVALRVDINQSG</sequence>
<keyword evidence="2 3" id="KW-0694">RNA-binding</keyword>
<dbReference type="Proteomes" id="UP001642360">
    <property type="component" value="Unassembled WGS sequence"/>
</dbReference>
<dbReference type="PANTHER" id="PTHR46031:SF16">
    <property type="entry name" value="DOUBLE-STRANDED RNA-BINDING PROTEIN 4"/>
    <property type="match status" value="1"/>
</dbReference>
<protein>
    <recommendedName>
        <fullName evidence="5">DRBM domain-containing protein</fullName>
    </recommendedName>
</protein>
<evidence type="ECO:0000313" key="7">
    <source>
        <dbReference type="Proteomes" id="UP001642360"/>
    </source>
</evidence>
<dbReference type="Gene3D" id="3.30.160.20">
    <property type="match status" value="2"/>
</dbReference>
<evidence type="ECO:0000313" key="6">
    <source>
        <dbReference type="EMBL" id="CAK9135009.1"/>
    </source>
</evidence>
<evidence type="ECO:0000256" key="4">
    <source>
        <dbReference type="SAM" id="MobiDB-lite"/>
    </source>
</evidence>
<feature type="region of interest" description="Disordered" evidence="4">
    <location>
        <begin position="387"/>
        <end position="417"/>
    </location>
</feature>
<dbReference type="AlphaFoldDB" id="A0ABC8QWA4"/>
<keyword evidence="1" id="KW-0677">Repeat</keyword>
<dbReference type="PROSITE" id="PS50137">
    <property type="entry name" value="DS_RBD"/>
    <property type="match status" value="2"/>
</dbReference>
<evidence type="ECO:0000256" key="1">
    <source>
        <dbReference type="ARBA" id="ARBA00022737"/>
    </source>
</evidence>
<dbReference type="Pfam" id="PF00035">
    <property type="entry name" value="dsrm"/>
    <property type="match status" value="2"/>
</dbReference>
<dbReference type="GO" id="GO:0003723">
    <property type="term" value="F:RNA binding"/>
    <property type="evidence" value="ECO:0007669"/>
    <property type="project" value="UniProtKB-UniRule"/>
</dbReference>
<comment type="caution">
    <text evidence="6">The sequence shown here is derived from an EMBL/GenBank/DDBJ whole genome shotgun (WGS) entry which is preliminary data.</text>
</comment>
<evidence type="ECO:0000259" key="5">
    <source>
        <dbReference type="PROSITE" id="PS50137"/>
    </source>
</evidence>
<organism evidence="6 7">
    <name type="scientific">Ilex paraguariensis</name>
    <name type="common">yerba mate</name>
    <dbReference type="NCBI Taxonomy" id="185542"/>
    <lineage>
        <taxon>Eukaryota</taxon>
        <taxon>Viridiplantae</taxon>
        <taxon>Streptophyta</taxon>
        <taxon>Embryophyta</taxon>
        <taxon>Tracheophyta</taxon>
        <taxon>Spermatophyta</taxon>
        <taxon>Magnoliopsida</taxon>
        <taxon>eudicotyledons</taxon>
        <taxon>Gunneridae</taxon>
        <taxon>Pentapetalae</taxon>
        <taxon>asterids</taxon>
        <taxon>campanulids</taxon>
        <taxon>Aquifoliales</taxon>
        <taxon>Aquifoliaceae</taxon>
        <taxon>Ilex</taxon>
    </lineage>
</organism>
<name>A0ABC8QWA4_9AQUA</name>
<reference evidence="6 7" key="1">
    <citation type="submission" date="2024-02" db="EMBL/GenBank/DDBJ databases">
        <authorList>
            <person name="Vignale AGUSTIN F."/>
            <person name="Sosa J E."/>
            <person name="Modenutti C."/>
        </authorList>
    </citation>
    <scope>NUCLEOTIDE SEQUENCE [LARGE SCALE GENOMIC DNA]</scope>
</reference>
<accession>A0ABC8QWA4</accession>
<feature type="domain" description="DRBM" evidence="5">
    <location>
        <begin position="118"/>
        <end position="180"/>
    </location>
</feature>
<feature type="compositionally biased region" description="Low complexity" evidence="4">
    <location>
        <begin position="390"/>
        <end position="414"/>
    </location>
</feature>
<evidence type="ECO:0000256" key="2">
    <source>
        <dbReference type="ARBA" id="ARBA00022884"/>
    </source>
</evidence>
<feature type="domain" description="DRBM" evidence="5">
    <location>
        <begin position="183"/>
        <end position="251"/>
    </location>
</feature>
<dbReference type="PANTHER" id="PTHR46031">
    <property type="match status" value="1"/>
</dbReference>
<dbReference type="EMBL" id="CAUOFW020000686">
    <property type="protein sequence ID" value="CAK9135009.1"/>
    <property type="molecule type" value="Genomic_DNA"/>
</dbReference>
<dbReference type="InterPro" id="IPR014720">
    <property type="entry name" value="dsRBD_dom"/>
</dbReference>